<reference evidence="1" key="2">
    <citation type="journal article" date="2023" name="Microbiol Resour">
        <title>Decontamination and Annotation of the Draft Genome Sequence of the Oomycete Lagenidium giganteum ARSEF 373.</title>
        <authorList>
            <person name="Morgan W.R."/>
            <person name="Tartar A."/>
        </authorList>
    </citation>
    <scope>NUCLEOTIDE SEQUENCE</scope>
    <source>
        <strain evidence="1">ARSEF 373</strain>
    </source>
</reference>
<proteinExistence type="predicted"/>
<gene>
    <name evidence="1" type="ORF">N0F65_013009</name>
</gene>
<dbReference type="EMBL" id="DAKRPA010000204">
    <property type="protein sequence ID" value="DAZ95440.1"/>
    <property type="molecule type" value="Genomic_DNA"/>
</dbReference>
<organism evidence="1 2">
    <name type="scientific">Lagenidium giganteum</name>
    <dbReference type="NCBI Taxonomy" id="4803"/>
    <lineage>
        <taxon>Eukaryota</taxon>
        <taxon>Sar</taxon>
        <taxon>Stramenopiles</taxon>
        <taxon>Oomycota</taxon>
        <taxon>Peronosporomycetes</taxon>
        <taxon>Pythiales</taxon>
        <taxon>Pythiaceae</taxon>
    </lineage>
</organism>
<dbReference type="AlphaFoldDB" id="A0AAV2YN86"/>
<evidence type="ECO:0000313" key="1">
    <source>
        <dbReference type="EMBL" id="DAZ95440.1"/>
    </source>
</evidence>
<name>A0AAV2YN86_9STRA</name>
<reference evidence="1" key="1">
    <citation type="submission" date="2022-11" db="EMBL/GenBank/DDBJ databases">
        <authorList>
            <person name="Morgan W.R."/>
            <person name="Tartar A."/>
        </authorList>
    </citation>
    <scope>NUCLEOTIDE SEQUENCE</scope>
    <source>
        <strain evidence="1">ARSEF 373</strain>
    </source>
</reference>
<comment type="caution">
    <text evidence="1">The sequence shown here is derived from an EMBL/GenBank/DDBJ whole genome shotgun (WGS) entry which is preliminary data.</text>
</comment>
<protein>
    <submittedName>
        <fullName evidence="1">Uncharacterized protein</fullName>
    </submittedName>
</protein>
<keyword evidence="2" id="KW-1185">Reference proteome</keyword>
<sequence length="437" mass="48342">MPTECRDPQDQELVLHMAELIANAMHAVRLHSTLMPSPLLVQLIQLAFESNAFTSEPLETNTDMIVTKVCHEPTRRTVANAIIGPCDSIHQTGTKYRSNNAGDGPEKTRDRKNWFPRFKSNWLGTYRSKEMFACCECALAELKNARYKGAEAKHCKCGKDQWHLAKMVEETEYNRRMDISKSFGGLKYDEAMLRMRGEAGSAEHQVNDDRKRIRCESAESTDGEFTDSSFGDSPIRDMKRVRGDTIKVEQSILELEPIRIPEDTNKQYWEACMNHYSPASSTLPSNEYGGFGISVSRPVDSTFVRGDCMKAYQCKTESPYTPLGEYTSPTTLDQLAPVGAEGECMANMFGGLFEAEMIAMGLTSSVAPLTLPPPPVGDVDFEIVHSPHGDELKVLGFQAPVHPVTDGSCCLSTAHPAIQAHNQRSSSQGSSSLATIV</sequence>
<dbReference type="Proteomes" id="UP001146120">
    <property type="component" value="Unassembled WGS sequence"/>
</dbReference>
<evidence type="ECO:0000313" key="2">
    <source>
        <dbReference type="Proteomes" id="UP001146120"/>
    </source>
</evidence>
<accession>A0AAV2YN86</accession>